<evidence type="ECO:0000313" key="1">
    <source>
        <dbReference type="EMBL" id="MPN01061.1"/>
    </source>
</evidence>
<protein>
    <submittedName>
        <fullName evidence="1">Uncharacterized protein</fullName>
    </submittedName>
</protein>
<accession>A0A645EGL4</accession>
<proteinExistence type="predicted"/>
<sequence length="158" mass="17042">MRALALPIVEARLGDLRAALGVDDVQQFAEFLMVAHLEVELRNRADLAQFDIVGVGCAFRHIVRQQIGQIGRHRGDLAFQPVQPFFGGGQPFLEFAHCVARGRIVLAFLAQAIAFAAHGFDLGQKPATIGVERNQGVDIDRAAAPGAGFPDQIGIFAQ</sequence>
<gene>
    <name evidence="1" type="ORF">SDC9_148261</name>
</gene>
<reference evidence="1" key="1">
    <citation type="submission" date="2019-08" db="EMBL/GenBank/DDBJ databases">
        <authorList>
            <person name="Kucharzyk K."/>
            <person name="Murdoch R.W."/>
            <person name="Higgins S."/>
            <person name="Loffler F."/>
        </authorList>
    </citation>
    <scope>NUCLEOTIDE SEQUENCE</scope>
</reference>
<name>A0A645EGL4_9ZZZZ</name>
<organism evidence="1">
    <name type="scientific">bioreactor metagenome</name>
    <dbReference type="NCBI Taxonomy" id="1076179"/>
    <lineage>
        <taxon>unclassified sequences</taxon>
        <taxon>metagenomes</taxon>
        <taxon>ecological metagenomes</taxon>
    </lineage>
</organism>
<dbReference type="EMBL" id="VSSQ01047082">
    <property type="protein sequence ID" value="MPN01061.1"/>
    <property type="molecule type" value="Genomic_DNA"/>
</dbReference>
<comment type="caution">
    <text evidence="1">The sequence shown here is derived from an EMBL/GenBank/DDBJ whole genome shotgun (WGS) entry which is preliminary data.</text>
</comment>
<dbReference type="AlphaFoldDB" id="A0A645EGL4"/>